<reference evidence="1 2" key="1">
    <citation type="submission" date="2018-11" db="EMBL/GenBank/DDBJ databases">
        <title>Sequencing the genomes of 1000 actinobacteria strains.</title>
        <authorList>
            <person name="Klenk H.-P."/>
        </authorList>
    </citation>
    <scope>NUCLEOTIDE SEQUENCE [LARGE SCALE GENOMIC DNA]</scope>
    <source>
        <strain evidence="1 2">DSM 44254</strain>
    </source>
</reference>
<dbReference type="PRINTS" id="PR00413">
    <property type="entry name" value="HADHALOGNASE"/>
</dbReference>
<dbReference type="OrthoDB" id="9812856at2"/>
<dbReference type="InterPro" id="IPR023214">
    <property type="entry name" value="HAD_sf"/>
</dbReference>
<dbReference type="SFLD" id="SFLDG01129">
    <property type="entry name" value="C1.5:_HAD__Beta-PGM__Phosphata"/>
    <property type="match status" value="1"/>
</dbReference>
<organism evidence="1 2">
    <name type="scientific">Actinocorallia herbida</name>
    <dbReference type="NCBI Taxonomy" id="58109"/>
    <lineage>
        <taxon>Bacteria</taxon>
        <taxon>Bacillati</taxon>
        <taxon>Actinomycetota</taxon>
        <taxon>Actinomycetes</taxon>
        <taxon>Streptosporangiales</taxon>
        <taxon>Thermomonosporaceae</taxon>
        <taxon>Actinocorallia</taxon>
    </lineage>
</organism>
<dbReference type="PANTHER" id="PTHR18901">
    <property type="entry name" value="2-DEOXYGLUCOSE-6-PHOSPHATE PHOSPHATASE 2"/>
    <property type="match status" value="1"/>
</dbReference>
<dbReference type="SFLD" id="SFLDS00003">
    <property type="entry name" value="Haloacid_Dehalogenase"/>
    <property type="match status" value="1"/>
</dbReference>
<keyword evidence="1" id="KW-0378">Hydrolase</keyword>
<keyword evidence="2" id="KW-1185">Reference proteome</keyword>
<accession>A0A3N1D4K0</accession>
<dbReference type="CDD" id="cd07505">
    <property type="entry name" value="HAD_BPGM-like"/>
    <property type="match status" value="1"/>
</dbReference>
<evidence type="ECO:0000313" key="2">
    <source>
        <dbReference type="Proteomes" id="UP000272400"/>
    </source>
</evidence>
<dbReference type="InterPro" id="IPR036412">
    <property type="entry name" value="HAD-like_sf"/>
</dbReference>
<dbReference type="PANTHER" id="PTHR18901:SF38">
    <property type="entry name" value="PSEUDOURIDINE-5'-PHOSPHATASE"/>
    <property type="match status" value="1"/>
</dbReference>
<dbReference type="Pfam" id="PF00702">
    <property type="entry name" value="Hydrolase"/>
    <property type="match status" value="1"/>
</dbReference>
<dbReference type="NCBIfam" id="TIGR01509">
    <property type="entry name" value="HAD-SF-IA-v3"/>
    <property type="match status" value="1"/>
</dbReference>
<dbReference type="Proteomes" id="UP000272400">
    <property type="component" value="Unassembled WGS sequence"/>
</dbReference>
<name>A0A3N1D4K0_9ACTN</name>
<dbReference type="EMBL" id="RJKE01000001">
    <property type="protein sequence ID" value="ROO88461.1"/>
    <property type="molecule type" value="Genomic_DNA"/>
</dbReference>
<evidence type="ECO:0000313" key="1">
    <source>
        <dbReference type="EMBL" id="ROO88461.1"/>
    </source>
</evidence>
<comment type="caution">
    <text evidence="1">The sequence shown here is derived from an EMBL/GenBank/DDBJ whole genome shotgun (WGS) entry which is preliminary data.</text>
</comment>
<dbReference type="Gene3D" id="1.10.150.240">
    <property type="entry name" value="Putative phosphatase, domain 2"/>
    <property type="match status" value="1"/>
</dbReference>
<proteinExistence type="predicted"/>
<dbReference type="InterPro" id="IPR023198">
    <property type="entry name" value="PGP-like_dom2"/>
</dbReference>
<dbReference type="SUPFAM" id="SSF56784">
    <property type="entry name" value="HAD-like"/>
    <property type="match status" value="1"/>
</dbReference>
<dbReference type="Gene3D" id="3.40.50.1000">
    <property type="entry name" value="HAD superfamily/HAD-like"/>
    <property type="match status" value="1"/>
</dbReference>
<dbReference type="SFLD" id="SFLDG01135">
    <property type="entry name" value="C1.5.6:_HAD__Beta-PGM__Phospha"/>
    <property type="match status" value="1"/>
</dbReference>
<dbReference type="InterPro" id="IPR006439">
    <property type="entry name" value="HAD-SF_hydro_IA"/>
</dbReference>
<dbReference type="GO" id="GO:0016787">
    <property type="term" value="F:hydrolase activity"/>
    <property type="evidence" value="ECO:0007669"/>
    <property type="project" value="UniProtKB-KW"/>
</dbReference>
<dbReference type="NCBIfam" id="TIGR01549">
    <property type="entry name" value="HAD-SF-IA-v1"/>
    <property type="match status" value="1"/>
</dbReference>
<protein>
    <submittedName>
        <fullName evidence="1">HAD superfamily hydrolase (TIGR01509 family)/HAD superfamily hydrolase (TIGR01549 family)</fullName>
    </submittedName>
</protein>
<dbReference type="AlphaFoldDB" id="A0A3N1D4K0"/>
<gene>
    <name evidence="1" type="ORF">EDD29_6130</name>
</gene>
<sequence length="226" mass="24198">MPERIALLHVTLQALAFDLDGTLIDSEPVWHSVERDVTEWLGGTWGPEHQDAVVGGSLYAASRYIIDLAGADVPVEEVGRRMLDLMKERLPTELEIIPGAKEILTDARAAGVPVALVTSTFRELAEVAIEALGRDLFTVTVTGDEVDHTKPHPDPYLKACRLLGAEPARTVVLEDSPTGVAAAEAAGCVVIAIPNIVPIPEGPRRLVVPALADLSLARLREIAASR</sequence>